<accession>A0ABQ9YIP2</accession>
<comment type="caution">
    <text evidence="4">The sequence shown here is derived from an EMBL/GenBank/DDBJ whole genome shotgun (WGS) entry which is preliminary data.</text>
</comment>
<dbReference type="InterPro" id="IPR050365">
    <property type="entry name" value="TIM50"/>
</dbReference>
<dbReference type="SUPFAM" id="SSF56784">
    <property type="entry name" value="HAD-like"/>
    <property type="match status" value="1"/>
</dbReference>
<gene>
    <name evidence="4" type="ORF">BLNAU_1558</name>
</gene>
<keyword evidence="1" id="KW-0496">Mitochondrion</keyword>
<dbReference type="Pfam" id="PF03031">
    <property type="entry name" value="NIF"/>
    <property type="match status" value="2"/>
</dbReference>
<protein>
    <recommendedName>
        <fullName evidence="1">Mitochondrial import inner membrane translocase subunit TIM50</fullName>
    </recommendedName>
</protein>
<evidence type="ECO:0000313" key="4">
    <source>
        <dbReference type="EMBL" id="KAK2963515.1"/>
    </source>
</evidence>
<keyword evidence="1" id="KW-0811">Translocation</keyword>
<feature type="domain" description="FCP1 homology" evidence="3">
    <location>
        <begin position="36"/>
        <end position="249"/>
    </location>
</feature>
<evidence type="ECO:0000259" key="3">
    <source>
        <dbReference type="PROSITE" id="PS50969"/>
    </source>
</evidence>
<keyword evidence="1" id="KW-0813">Transport</keyword>
<dbReference type="InterPro" id="IPR004274">
    <property type="entry name" value="FCP1_dom"/>
</dbReference>
<dbReference type="SMART" id="SM00577">
    <property type="entry name" value="CPDc"/>
    <property type="match status" value="1"/>
</dbReference>
<comment type="similarity">
    <text evidence="1">Belongs to the TIM50 family.</text>
</comment>
<comment type="subunit">
    <text evidence="1">Component of the TIM23 complex.</text>
</comment>
<keyword evidence="5" id="KW-1185">Reference proteome</keyword>
<dbReference type="Gene3D" id="3.40.50.1000">
    <property type="entry name" value="HAD superfamily/HAD-like"/>
    <property type="match status" value="1"/>
</dbReference>
<dbReference type="InterPro" id="IPR023214">
    <property type="entry name" value="HAD_sf"/>
</dbReference>
<evidence type="ECO:0000256" key="1">
    <source>
        <dbReference type="RuleBase" id="RU365079"/>
    </source>
</evidence>
<dbReference type="InterPro" id="IPR036412">
    <property type="entry name" value="HAD-like_sf"/>
</dbReference>
<dbReference type="PROSITE" id="PS50969">
    <property type="entry name" value="FCP1"/>
    <property type="match status" value="1"/>
</dbReference>
<proteinExistence type="inferred from homology"/>
<feature type="compositionally biased region" description="Basic and acidic residues" evidence="2">
    <location>
        <begin position="1"/>
        <end position="15"/>
    </location>
</feature>
<reference evidence="4 5" key="1">
    <citation type="journal article" date="2022" name="bioRxiv">
        <title>Genomics of Preaxostyla Flagellates Illuminates Evolutionary Transitions and the Path Towards Mitochondrial Loss.</title>
        <authorList>
            <person name="Novak L.V.F."/>
            <person name="Treitli S.C."/>
            <person name="Pyrih J."/>
            <person name="Halakuc P."/>
            <person name="Pipaliya S.V."/>
            <person name="Vacek V."/>
            <person name="Brzon O."/>
            <person name="Soukal P."/>
            <person name="Eme L."/>
            <person name="Dacks J.B."/>
            <person name="Karnkowska A."/>
            <person name="Elias M."/>
            <person name="Hampl V."/>
        </authorList>
    </citation>
    <scope>NUCLEOTIDE SEQUENCE [LARGE SCALE GENOMIC DNA]</scope>
    <source>
        <strain evidence="4">NAU3</strain>
        <tissue evidence="4">Gut</tissue>
    </source>
</reference>
<dbReference type="EMBL" id="JARBJD010000006">
    <property type="protein sequence ID" value="KAK2963515.1"/>
    <property type="molecule type" value="Genomic_DNA"/>
</dbReference>
<evidence type="ECO:0000313" key="5">
    <source>
        <dbReference type="Proteomes" id="UP001281761"/>
    </source>
</evidence>
<keyword evidence="4" id="KW-0378">Hydrolase</keyword>
<dbReference type="GO" id="GO:0004722">
    <property type="term" value="F:protein serine/threonine phosphatase activity"/>
    <property type="evidence" value="ECO:0007669"/>
    <property type="project" value="UniProtKB-EC"/>
</dbReference>
<dbReference type="PANTHER" id="PTHR12210">
    <property type="entry name" value="DULLARD PROTEIN PHOSPHATASE"/>
    <property type="match status" value="1"/>
</dbReference>
<comment type="function">
    <text evidence="1">Essential component of the TIM23 complex, a complex that mediates the translocation of transit peptide-containing proteins across the mitochondrial inner membrane.</text>
</comment>
<dbReference type="Proteomes" id="UP001281761">
    <property type="component" value="Unassembled WGS sequence"/>
</dbReference>
<comment type="subcellular location">
    <subcellularLocation>
        <location evidence="1">Mitochondrion inner membrane</location>
        <topology evidence="1">Single-pass membrane protein</topology>
    </subcellularLocation>
</comment>
<sequence length="400" mass="45327">MSSMEVRGDSRHSLNESRPQTLSQPRHHFLLPPKHDRHGQITLVLDLDGTLIHGSRVPLQNPDFIIKIRQKEANFFTFYVQIRPFLKQFLQALSPCFELILFTASHEKYSQLIVSLIEYSILHSPDTTTPLDAVSSSQEAGSTSAKMWHHPTATLGTTGRTSQTIKHILSREHCLIEVNRNEVDTEGQPMVYIIKDLSRLGRSPGRICLLDNSIHSGRYQPQLSVVCSTWKGDPTDHELSDLIPFFLQMSRAEERVDQFLRRQRTWIHPLWQPPVLMPPALKTQSSDTAEASKEFHKIPSFLFNQPVTFPFITSTAVEQFCSTGIANHGHINLFDRGTELAMSESQFYSQYSPAQLSLRLSHIRISKTCTFVPIVRNASPPQSLQSLHSVPASPGDHLEH</sequence>
<keyword evidence="1" id="KW-0653">Protein transport</keyword>
<feature type="region of interest" description="Disordered" evidence="2">
    <location>
        <begin position="1"/>
        <end position="28"/>
    </location>
</feature>
<organism evidence="4 5">
    <name type="scientific">Blattamonas nauphoetae</name>
    <dbReference type="NCBI Taxonomy" id="2049346"/>
    <lineage>
        <taxon>Eukaryota</taxon>
        <taxon>Metamonada</taxon>
        <taxon>Preaxostyla</taxon>
        <taxon>Oxymonadida</taxon>
        <taxon>Blattamonas</taxon>
    </lineage>
</organism>
<dbReference type="CDD" id="cd07521">
    <property type="entry name" value="HAD_FCP1-like"/>
    <property type="match status" value="1"/>
</dbReference>
<evidence type="ECO:0000256" key="2">
    <source>
        <dbReference type="SAM" id="MobiDB-lite"/>
    </source>
</evidence>
<keyword evidence="1" id="KW-0809">Transit peptide</keyword>
<name>A0ABQ9YIP2_9EUKA</name>